<dbReference type="Gene3D" id="3.30.540.10">
    <property type="entry name" value="Fructose-1,6-Bisphosphatase, subunit A, domain 1"/>
    <property type="match status" value="1"/>
</dbReference>
<dbReference type="EC" id="3.1.3.25" evidence="2"/>
<name>A0ABP7PEC9_9ACTN</name>
<dbReference type="PROSITE" id="PS00630">
    <property type="entry name" value="IMP_2"/>
    <property type="match status" value="1"/>
</dbReference>
<evidence type="ECO:0000256" key="5">
    <source>
        <dbReference type="ARBA" id="ARBA00022842"/>
    </source>
</evidence>
<gene>
    <name evidence="6" type="ORF">GCM10022231_26100</name>
</gene>
<dbReference type="Proteomes" id="UP001418444">
    <property type="component" value="Unassembled WGS sequence"/>
</dbReference>
<evidence type="ECO:0000256" key="3">
    <source>
        <dbReference type="ARBA" id="ARBA00022723"/>
    </source>
</evidence>
<dbReference type="PROSITE" id="PS00629">
    <property type="entry name" value="IMP_1"/>
    <property type="match status" value="1"/>
</dbReference>
<dbReference type="PANTHER" id="PTHR20854">
    <property type="entry name" value="INOSITOL MONOPHOSPHATASE"/>
    <property type="match status" value="1"/>
</dbReference>
<comment type="catalytic activity">
    <reaction evidence="1">
        <text>a myo-inositol phosphate + H2O = myo-inositol + phosphate</text>
        <dbReference type="Rhea" id="RHEA:24056"/>
        <dbReference type="ChEBI" id="CHEBI:15377"/>
        <dbReference type="ChEBI" id="CHEBI:17268"/>
        <dbReference type="ChEBI" id="CHEBI:43474"/>
        <dbReference type="ChEBI" id="CHEBI:84139"/>
        <dbReference type="EC" id="3.1.3.25"/>
    </reaction>
</comment>
<accession>A0ABP7PEC9</accession>
<keyword evidence="4" id="KW-0378">Hydrolase</keyword>
<dbReference type="PRINTS" id="PR00377">
    <property type="entry name" value="IMPHPHTASES"/>
</dbReference>
<dbReference type="Pfam" id="PF00459">
    <property type="entry name" value="Inositol_P"/>
    <property type="match status" value="1"/>
</dbReference>
<evidence type="ECO:0000256" key="4">
    <source>
        <dbReference type="ARBA" id="ARBA00022801"/>
    </source>
</evidence>
<protein>
    <recommendedName>
        <fullName evidence="2">inositol-phosphate phosphatase</fullName>
        <ecNumber evidence="2">3.1.3.25</ecNumber>
    </recommendedName>
</protein>
<keyword evidence="5" id="KW-0460">Magnesium</keyword>
<dbReference type="SUPFAM" id="SSF56655">
    <property type="entry name" value="Carbohydrate phosphatase"/>
    <property type="match status" value="1"/>
</dbReference>
<keyword evidence="3" id="KW-0479">Metal-binding</keyword>
<proteinExistence type="predicted"/>
<dbReference type="Gene3D" id="3.40.190.80">
    <property type="match status" value="1"/>
</dbReference>
<dbReference type="PANTHER" id="PTHR20854:SF4">
    <property type="entry name" value="INOSITOL-1-MONOPHOSPHATASE-RELATED"/>
    <property type="match status" value="1"/>
</dbReference>
<dbReference type="InterPro" id="IPR020550">
    <property type="entry name" value="Inositol_monophosphatase_CS"/>
</dbReference>
<comment type="caution">
    <text evidence="6">The sequence shown here is derived from an EMBL/GenBank/DDBJ whole genome shotgun (WGS) entry which is preliminary data.</text>
</comment>
<keyword evidence="7" id="KW-1185">Reference proteome</keyword>
<evidence type="ECO:0000313" key="7">
    <source>
        <dbReference type="Proteomes" id="UP001418444"/>
    </source>
</evidence>
<sequence>MSITAHDLDLPRLQAVASQILDAVVPDFLGGAGAPSAVAKGGTDFATEMDLALERRLTAELERRTAIGVHGEEFGGPDPANGIVWLLDPIDGTFNYSTGLPTTAMLLALVVDGEPVLGLTWVPPQGQRFAGYRGGPLLINGEPAAPLQPQDSLHSTAIGYVSYYFDQHGLFPGAQRARVQGEITRRHARIRMQGSTGTDMAYVAAGHLAGAVSYGRHPWDHAAGVALVRAAGGIATDIFGRPWTVATPSLVAAAPGVHAELLEVIAAGEWPEPQTLTF</sequence>
<dbReference type="RefSeq" id="WP_344784425.1">
    <property type="nucleotide sequence ID" value="NZ_BAAAZW010000007.1"/>
</dbReference>
<reference evidence="7" key="1">
    <citation type="journal article" date="2019" name="Int. J. Syst. Evol. Microbiol.">
        <title>The Global Catalogue of Microorganisms (GCM) 10K type strain sequencing project: providing services to taxonomists for standard genome sequencing and annotation.</title>
        <authorList>
            <consortium name="The Broad Institute Genomics Platform"/>
            <consortium name="The Broad Institute Genome Sequencing Center for Infectious Disease"/>
            <person name="Wu L."/>
            <person name="Ma J."/>
        </authorList>
    </citation>
    <scope>NUCLEOTIDE SEQUENCE [LARGE SCALE GENOMIC DNA]</scope>
    <source>
        <strain evidence="7">JCM 16923</strain>
    </source>
</reference>
<dbReference type="InterPro" id="IPR020583">
    <property type="entry name" value="Inositol_monoP_metal-BS"/>
</dbReference>
<evidence type="ECO:0000256" key="1">
    <source>
        <dbReference type="ARBA" id="ARBA00001033"/>
    </source>
</evidence>
<dbReference type="EMBL" id="BAAAZW010000007">
    <property type="protein sequence ID" value="GAA3964295.1"/>
    <property type="molecule type" value="Genomic_DNA"/>
</dbReference>
<dbReference type="InterPro" id="IPR000760">
    <property type="entry name" value="Inositol_monophosphatase-like"/>
</dbReference>
<evidence type="ECO:0000313" key="6">
    <source>
        <dbReference type="EMBL" id="GAA3964295.1"/>
    </source>
</evidence>
<organism evidence="6 7">
    <name type="scientific">Gordonia caeni</name>
    <dbReference type="NCBI Taxonomy" id="1007097"/>
    <lineage>
        <taxon>Bacteria</taxon>
        <taxon>Bacillati</taxon>
        <taxon>Actinomycetota</taxon>
        <taxon>Actinomycetes</taxon>
        <taxon>Mycobacteriales</taxon>
        <taxon>Gordoniaceae</taxon>
        <taxon>Gordonia</taxon>
    </lineage>
</organism>
<dbReference type="CDD" id="cd01637">
    <property type="entry name" value="IMPase_like"/>
    <property type="match status" value="1"/>
</dbReference>
<evidence type="ECO:0000256" key="2">
    <source>
        <dbReference type="ARBA" id="ARBA00013106"/>
    </source>
</evidence>